<accession>A0A183TIY6</accession>
<evidence type="ECO:0000313" key="3">
    <source>
        <dbReference type="WBParaSite" id="SSLN_0001705801-mRNA-1"/>
    </source>
</evidence>
<name>A0A183TIY6_SCHSO</name>
<evidence type="ECO:0000313" key="1">
    <source>
        <dbReference type="EMBL" id="VDM02820.1"/>
    </source>
</evidence>
<gene>
    <name evidence="1" type="ORF">SSLN_LOCUS16434</name>
</gene>
<reference evidence="3" key="1">
    <citation type="submission" date="2016-06" db="UniProtKB">
        <authorList>
            <consortium name="WormBaseParasite"/>
        </authorList>
    </citation>
    <scope>IDENTIFICATION</scope>
</reference>
<proteinExistence type="predicted"/>
<evidence type="ECO:0000313" key="2">
    <source>
        <dbReference type="Proteomes" id="UP000275846"/>
    </source>
</evidence>
<dbReference type="Proteomes" id="UP000275846">
    <property type="component" value="Unassembled WGS sequence"/>
</dbReference>
<keyword evidence="2" id="KW-1185">Reference proteome</keyword>
<protein>
    <submittedName>
        <fullName evidence="3">Reverse transcriptase domain-containing protein</fullName>
    </submittedName>
</protein>
<sequence length="102" mass="11375">MQVPTRVSTTTIHDLLFAYDCALDAVMEEDTQRNMELFATGCLSFGLIINTDKTVVMHYPPLSAECNTPRVNVNGRHRKTVENFAQRISEASQAFGRLQAAV</sequence>
<reference evidence="1 2" key="2">
    <citation type="submission" date="2018-11" db="EMBL/GenBank/DDBJ databases">
        <authorList>
            <consortium name="Pathogen Informatics"/>
        </authorList>
    </citation>
    <scope>NUCLEOTIDE SEQUENCE [LARGE SCALE GENOMIC DNA]</scope>
    <source>
        <strain evidence="1 2">NST_G2</strain>
    </source>
</reference>
<dbReference type="WBParaSite" id="SSLN_0001705801-mRNA-1">
    <property type="protein sequence ID" value="SSLN_0001705801-mRNA-1"/>
    <property type="gene ID" value="SSLN_0001705801"/>
</dbReference>
<dbReference type="EMBL" id="UYSU01041077">
    <property type="protein sequence ID" value="VDM02820.1"/>
    <property type="molecule type" value="Genomic_DNA"/>
</dbReference>
<dbReference type="AlphaFoldDB" id="A0A183TIY6"/>
<organism evidence="3">
    <name type="scientific">Schistocephalus solidus</name>
    <name type="common">Tapeworm</name>
    <dbReference type="NCBI Taxonomy" id="70667"/>
    <lineage>
        <taxon>Eukaryota</taxon>
        <taxon>Metazoa</taxon>
        <taxon>Spiralia</taxon>
        <taxon>Lophotrochozoa</taxon>
        <taxon>Platyhelminthes</taxon>
        <taxon>Cestoda</taxon>
        <taxon>Eucestoda</taxon>
        <taxon>Diphyllobothriidea</taxon>
        <taxon>Diphyllobothriidae</taxon>
        <taxon>Schistocephalus</taxon>
    </lineage>
</organism>
<dbReference type="OrthoDB" id="425014at2759"/>